<dbReference type="EMBL" id="JABCKI010001240">
    <property type="protein sequence ID" value="KAG5649276.1"/>
    <property type="molecule type" value="Genomic_DNA"/>
</dbReference>
<gene>
    <name evidence="2" type="ORF">H0H81_004891</name>
</gene>
<feature type="compositionally biased region" description="Polar residues" evidence="1">
    <location>
        <begin position="44"/>
        <end position="59"/>
    </location>
</feature>
<protein>
    <submittedName>
        <fullName evidence="2">Uncharacterized protein</fullName>
    </submittedName>
</protein>
<reference evidence="2" key="1">
    <citation type="submission" date="2021-02" db="EMBL/GenBank/DDBJ databases">
        <authorList>
            <person name="Nieuwenhuis M."/>
            <person name="Van De Peppel L.J.J."/>
        </authorList>
    </citation>
    <scope>NUCLEOTIDE SEQUENCE</scope>
    <source>
        <strain evidence="2">D49</strain>
    </source>
</reference>
<feature type="non-terminal residue" evidence="2">
    <location>
        <position position="1"/>
    </location>
</feature>
<evidence type="ECO:0000256" key="1">
    <source>
        <dbReference type="SAM" id="MobiDB-lite"/>
    </source>
</evidence>
<keyword evidence="3" id="KW-1185">Reference proteome</keyword>
<proteinExistence type="predicted"/>
<reference evidence="2" key="2">
    <citation type="submission" date="2021-10" db="EMBL/GenBank/DDBJ databases">
        <title>Phylogenomics reveals ancestral predisposition of the termite-cultivated fungus Termitomyces towards a domesticated lifestyle.</title>
        <authorList>
            <person name="Auxier B."/>
            <person name="Grum-Grzhimaylo A."/>
            <person name="Cardenas M.E."/>
            <person name="Lodge J.D."/>
            <person name="Laessoe T."/>
            <person name="Pedersen O."/>
            <person name="Smith M.E."/>
            <person name="Kuyper T.W."/>
            <person name="Franco-Molano E.A."/>
            <person name="Baroni T.J."/>
            <person name="Aanen D.K."/>
        </authorList>
    </citation>
    <scope>NUCLEOTIDE SEQUENCE</scope>
    <source>
        <strain evidence="2">D49</strain>
    </source>
</reference>
<feature type="compositionally biased region" description="Polar residues" evidence="1">
    <location>
        <begin position="1"/>
        <end position="15"/>
    </location>
</feature>
<organism evidence="2 3">
    <name type="scientific">Sphagnurus paluster</name>
    <dbReference type="NCBI Taxonomy" id="117069"/>
    <lineage>
        <taxon>Eukaryota</taxon>
        <taxon>Fungi</taxon>
        <taxon>Dikarya</taxon>
        <taxon>Basidiomycota</taxon>
        <taxon>Agaricomycotina</taxon>
        <taxon>Agaricomycetes</taxon>
        <taxon>Agaricomycetidae</taxon>
        <taxon>Agaricales</taxon>
        <taxon>Tricholomatineae</taxon>
        <taxon>Lyophyllaceae</taxon>
        <taxon>Sphagnurus</taxon>
    </lineage>
</organism>
<sequence>SDSVNSPLRHTSTGKDPSDAEEISNHSNRNNSDHDSDDDDETAGYSQTTLVSNVESGQTLKPPKVLSDLRESLRQHSPPLETPPTEPYAACPLTDSQELSLQHYLAWNKTNGTVGAYNAHAAVLNKATGIEILSLFR</sequence>
<evidence type="ECO:0000313" key="3">
    <source>
        <dbReference type="Proteomes" id="UP000717328"/>
    </source>
</evidence>
<dbReference type="OrthoDB" id="2742740at2759"/>
<name>A0A9P7KJ40_9AGAR</name>
<feature type="non-terminal residue" evidence="2">
    <location>
        <position position="137"/>
    </location>
</feature>
<comment type="caution">
    <text evidence="2">The sequence shown here is derived from an EMBL/GenBank/DDBJ whole genome shotgun (WGS) entry which is preliminary data.</text>
</comment>
<feature type="region of interest" description="Disordered" evidence="1">
    <location>
        <begin position="1"/>
        <end position="91"/>
    </location>
</feature>
<dbReference type="AlphaFoldDB" id="A0A9P7KJ40"/>
<accession>A0A9P7KJ40</accession>
<dbReference type="Proteomes" id="UP000717328">
    <property type="component" value="Unassembled WGS sequence"/>
</dbReference>
<evidence type="ECO:0000313" key="2">
    <source>
        <dbReference type="EMBL" id="KAG5649276.1"/>
    </source>
</evidence>